<keyword evidence="1" id="KW-0812">Transmembrane</keyword>
<name>A0A455T0E8_9CHLR</name>
<organism evidence="2">
    <name type="scientific">Thermosporothrix sp. COM3</name>
    <dbReference type="NCBI Taxonomy" id="2490863"/>
    <lineage>
        <taxon>Bacteria</taxon>
        <taxon>Bacillati</taxon>
        <taxon>Chloroflexota</taxon>
        <taxon>Ktedonobacteria</taxon>
        <taxon>Ktedonobacterales</taxon>
        <taxon>Thermosporotrichaceae</taxon>
        <taxon>Thermosporothrix</taxon>
    </lineage>
</organism>
<proteinExistence type="predicted"/>
<evidence type="ECO:0000313" key="2">
    <source>
        <dbReference type="EMBL" id="BBH90834.1"/>
    </source>
</evidence>
<feature type="transmembrane region" description="Helical" evidence="1">
    <location>
        <begin position="203"/>
        <end position="222"/>
    </location>
</feature>
<protein>
    <submittedName>
        <fullName evidence="2">Uncharacterized protein</fullName>
    </submittedName>
</protein>
<gene>
    <name evidence="2" type="ORF">KTC_55850</name>
</gene>
<sequence length="223" mass="25481">MDTRTASQHITLRVVCPICAAFYVPAALSPVDQLLATPENMAASLLSISSFCYRCRRPACPCCWVEPLQLCAACVCETDPRYMLPPIPDVSMPFASVPLSLFCVEAGRFVELHFDEAMPIEQSEEEERISTLPYTTVELRQAIQRAKRKEPDALEEQTTVVVRRRHSYRFFWLFFIGVFAVIIGLIVASLLRVEVNSFVNHVLHINVRELIAALWLWVIQYFR</sequence>
<keyword evidence="1" id="KW-1133">Transmembrane helix</keyword>
<evidence type="ECO:0000256" key="1">
    <source>
        <dbReference type="SAM" id="Phobius"/>
    </source>
</evidence>
<accession>A0A455T0E8</accession>
<dbReference type="AlphaFoldDB" id="A0A455T0E8"/>
<reference evidence="2" key="1">
    <citation type="submission" date="2018-12" db="EMBL/GenBank/DDBJ databases">
        <title>Novel natural products biosynthetic potential of the class Ktedonobacteria.</title>
        <authorList>
            <person name="Zheng Y."/>
            <person name="Saitou A."/>
            <person name="Wang C.M."/>
            <person name="Toyoda A."/>
            <person name="Minakuchi Y."/>
            <person name="Sekiguchi Y."/>
            <person name="Ueda K."/>
            <person name="Takano H."/>
            <person name="Sakai Y."/>
            <person name="Yokota A."/>
            <person name="Yabe S."/>
        </authorList>
    </citation>
    <scope>NUCLEOTIDE SEQUENCE</scope>
    <source>
        <strain evidence="2">COM3</strain>
    </source>
</reference>
<feature type="transmembrane region" description="Helical" evidence="1">
    <location>
        <begin position="170"/>
        <end position="191"/>
    </location>
</feature>
<keyword evidence="1" id="KW-0472">Membrane</keyword>
<dbReference type="EMBL" id="AP019376">
    <property type="protein sequence ID" value="BBH90834.1"/>
    <property type="molecule type" value="Genomic_DNA"/>
</dbReference>